<name>A0A9W5Y4V7_9CLOT</name>
<protein>
    <submittedName>
        <fullName evidence="1">Uncharacterized protein</fullName>
    </submittedName>
</protein>
<dbReference type="SUPFAM" id="SSF52172">
    <property type="entry name" value="CheY-like"/>
    <property type="match status" value="1"/>
</dbReference>
<sequence>MFNIALVEDDITISEGINYALKKKGYGCHRFYDGDNFLEKVSNRIITQQLPSPK</sequence>
<accession>A0A9W5Y4V7</accession>
<dbReference type="InterPro" id="IPR011006">
    <property type="entry name" value="CheY-like_superfamily"/>
</dbReference>
<dbReference type="AlphaFoldDB" id="A0A9W5Y4V7"/>
<comment type="caution">
    <text evidence="1">The sequence shown here is derived from an EMBL/GenBank/DDBJ whole genome shotgun (WGS) entry which is preliminary data.</text>
</comment>
<gene>
    <name evidence="1" type="ORF">CFOLD11_33970</name>
</gene>
<reference evidence="1" key="1">
    <citation type="journal article" date="2023" name="Int. J. Syst. Evol. Microbiol.">
        <title>&lt;i&gt;Clostridium folliculivorans&lt;/i&gt; sp. nov., isolated from soil samples of an organic paddy in Japan.</title>
        <authorList>
            <person name="Tazawa J."/>
            <person name="Kobayashi H."/>
            <person name="Tanizawa Y."/>
            <person name="Uchino A."/>
            <person name="Tanaka F."/>
            <person name="Urashima Y."/>
            <person name="Miura S."/>
            <person name="Sakamoto M."/>
            <person name="Ohkuma M."/>
            <person name="Tohno M."/>
        </authorList>
    </citation>
    <scope>NUCLEOTIDE SEQUENCE</scope>
    <source>
        <strain evidence="1">D1-1</strain>
    </source>
</reference>
<dbReference type="RefSeq" id="WP_261853470.1">
    <property type="nucleotide sequence ID" value="NZ_BQXY01000006.1"/>
</dbReference>
<evidence type="ECO:0000313" key="2">
    <source>
        <dbReference type="Proteomes" id="UP001057868"/>
    </source>
</evidence>
<proteinExistence type="predicted"/>
<keyword evidence="2" id="KW-1185">Reference proteome</keyword>
<dbReference type="Gene3D" id="3.40.50.2300">
    <property type="match status" value="1"/>
</dbReference>
<evidence type="ECO:0000313" key="1">
    <source>
        <dbReference type="EMBL" id="GKU26570.1"/>
    </source>
</evidence>
<dbReference type="EMBL" id="BQXY01000006">
    <property type="protein sequence ID" value="GKU26570.1"/>
    <property type="molecule type" value="Genomic_DNA"/>
</dbReference>
<organism evidence="1 2">
    <name type="scientific">Clostridium folliculivorans</name>
    <dbReference type="NCBI Taxonomy" id="2886038"/>
    <lineage>
        <taxon>Bacteria</taxon>
        <taxon>Bacillati</taxon>
        <taxon>Bacillota</taxon>
        <taxon>Clostridia</taxon>
        <taxon>Eubacteriales</taxon>
        <taxon>Clostridiaceae</taxon>
        <taxon>Clostridium</taxon>
    </lineage>
</organism>
<dbReference type="Proteomes" id="UP001057868">
    <property type="component" value="Unassembled WGS sequence"/>
</dbReference>